<comment type="caution">
    <text evidence="8">The sequence shown here is derived from an EMBL/GenBank/DDBJ whole genome shotgun (WGS) entry which is preliminary data.</text>
</comment>
<evidence type="ECO:0000256" key="2">
    <source>
        <dbReference type="ARBA" id="ARBA00022695"/>
    </source>
</evidence>
<dbReference type="PROSITE" id="PS50879">
    <property type="entry name" value="RNASE_H_1"/>
    <property type="match status" value="1"/>
</dbReference>
<keyword evidence="2" id="KW-0548">Nucleotidyltransferase</keyword>
<keyword evidence="3" id="KW-0540">Nuclease</keyword>
<keyword evidence="4" id="KW-0255">Endonuclease</keyword>
<feature type="non-terminal residue" evidence="8">
    <location>
        <position position="262"/>
    </location>
</feature>
<dbReference type="OrthoDB" id="1730907at2759"/>
<dbReference type="EMBL" id="JXTB01000179">
    <property type="protein sequence ID" value="PON55756.1"/>
    <property type="molecule type" value="Genomic_DNA"/>
</dbReference>
<reference evidence="9" key="1">
    <citation type="submission" date="2016-06" db="EMBL/GenBank/DDBJ databases">
        <title>Parallel loss of symbiosis genes in relatives of nitrogen-fixing non-legume Parasponia.</title>
        <authorList>
            <person name="Van Velzen R."/>
            <person name="Holmer R."/>
            <person name="Bu F."/>
            <person name="Rutten L."/>
            <person name="Van Zeijl A."/>
            <person name="Liu W."/>
            <person name="Santuari L."/>
            <person name="Cao Q."/>
            <person name="Sharma T."/>
            <person name="Shen D."/>
            <person name="Roswanjaya Y."/>
            <person name="Wardhani T."/>
            <person name="Kalhor M.S."/>
            <person name="Jansen J."/>
            <person name="Van den Hoogen J."/>
            <person name="Gungor B."/>
            <person name="Hartog M."/>
            <person name="Hontelez J."/>
            <person name="Verver J."/>
            <person name="Yang W.-C."/>
            <person name="Schijlen E."/>
            <person name="Repin R."/>
            <person name="Schilthuizen M."/>
            <person name="Schranz E."/>
            <person name="Heidstra R."/>
            <person name="Miyata K."/>
            <person name="Fedorova E."/>
            <person name="Kohlen W."/>
            <person name="Bisseling T."/>
            <person name="Smit S."/>
            <person name="Geurts R."/>
        </authorList>
    </citation>
    <scope>NUCLEOTIDE SEQUENCE [LARGE SCALE GENOMIC DNA]</scope>
    <source>
        <strain evidence="9">cv. WU1-14</strain>
    </source>
</reference>
<dbReference type="InterPro" id="IPR002156">
    <property type="entry name" value="RNaseH_domain"/>
</dbReference>
<dbReference type="Pfam" id="PF17917">
    <property type="entry name" value="RT_RNaseH"/>
    <property type="match status" value="1"/>
</dbReference>
<keyword evidence="9" id="KW-1185">Reference proteome</keyword>
<dbReference type="InterPro" id="IPR043502">
    <property type="entry name" value="DNA/RNA_pol_sf"/>
</dbReference>
<dbReference type="GO" id="GO:0004523">
    <property type="term" value="F:RNA-DNA hybrid ribonuclease activity"/>
    <property type="evidence" value="ECO:0007669"/>
    <property type="project" value="InterPro"/>
</dbReference>
<evidence type="ECO:0000259" key="7">
    <source>
        <dbReference type="PROSITE" id="PS50879"/>
    </source>
</evidence>
<dbReference type="PANTHER" id="PTHR48475:SF2">
    <property type="entry name" value="RIBONUCLEASE H"/>
    <property type="match status" value="1"/>
</dbReference>
<dbReference type="GO" id="GO:0003964">
    <property type="term" value="F:RNA-directed DNA polymerase activity"/>
    <property type="evidence" value="ECO:0007669"/>
    <property type="project" value="UniProtKB-KW"/>
</dbReference>
<dbReference type="InterPro" id="IPR036397">
    <property type="entry name" value="RNaseH_sf"/>
</dbReference>
<evidence type="ECO:0000313" key="9">
    <source>
        <dbReference type="Proteomes" id="UP000237105"/>
    </source>
</evidence>
<evidence type="ECO:0000256" key="3">
    <source>
        <dbReference type="ARBA" id="ARBA00022722"/>
    </source>
</evidence>
<keyword evidence="1" id="KW-0808">Transferase</keyword>
<name>A0A2P5C404_PARAD</name>
<keyword evidence="5" id="KW-0378">Hydrolase</keyword>
<dbReference type="InterPro" id="IPR012337">
    <property type="entry name" value="RNaseH-like_sf"/>
</dbReference>
<dbReference type="SUPFAM" id="SSF53098">
    <property type="entry name" value="Ribonuclease H-like"/>
    <property type="match status" value="1"/>
</dbReference>
<dbReference type="SUPFAM" id="SSF56672">
    <property type="entry name" value="DNA/RNA polymerases"/>
    <property type="match status" value="1"/>
</dbReference>
<sequence length="262" mass="29291">MPGQENSRPQSVRIQDVWPMQALFPMPEEKLYGHLGGRTGQSVGGPQAVSKPPTILASPSEGEHLYTYLAVSGVAISAVLFIEQDGKQRPVFYISRILLDAETRYSVAEKLVLVLVNAKRKLRQYFEAHSVTVYTDFPIRQILAKPDMSGRLTKWAIELGIYDIEYQPRMAKKGQVMADFLVEIESFGERHDLNQMSQLRPPSTWTLHTDGSTNASESGIGIVLQTPTGLRVEKALRFGFQATNNEAEYEALLQGLELALHF</sequence>
<gene>
    <name evidence="8" type="ORF">PanWU01x14_185650</name>
</gene>
<evidence type="ECO:0000256" key="5">
    <source>
        <dbReference type="ARBA" id="ARBA00022801"/>
    </source>
</evidence>
<dbReference type="InterPro" id="IPR041373">
    <property type="entry name" value="RT_RNaseH"/>
</dbReference>
<evidence type="ECO:0000256" key="1">
    <source>
        <dbReference type="ARBA" id="ARBA00022679"/>
    </source>
</evidence>
<proteinExistence type="predicted"/>
<dbReference type="Proteomes" id="UP000237105">
    <property type="component" value="Unassembled WGS sequence"/>
</dbReference>
<feature type="domain" description="RNase H type-1" evidence="7">
    <location>
        <begin position="201"/>
        <end position="262"/>
    </location>
</feature>
<dbReference type="Gene3D" id="3.30.420.10">
    <property type="entry name" value="Ribonuclease H-like superfamily/Ribonuclease H"/>
    <property type="match status" value="1"/>
</dbReference>
<dbReference type="PANTHER" id="PTHR48475">
    <property type="entry name" value="RIBONUCLEASE H"/>
    <property type="match status" value="1"/>
</dbReference>
<evidence type="ECO:0000313" key="8">
    <source>
        <dbReference type="EMBL" id="PON55756.1"/>
    </source>
</evidence>
<dbReference type="GO" id="GO:0003676">
    <property type="term" value="F:nucleic acid binding"/>
    <property type="evidence" value="ECO:0007669"/>
    <property type="project" value="InterPro"/>
</dbReference>
<dbReference type="Pfam" id="PF13456">
    <property type="entry name" value="RVT_3"/>
    <property type="match status" value="1"/>
</dbReference>
<organism evidence="8 9">
    <name type="scientific">Parasponia andersonii</name>
    <name type="common">Sponia andersonii</name>
    <dbReference type="NCBI Taxonomy" id="3476"/>
    <lineage>
        <taxon>Eukaryota</taxon>
        <taxon>Viridiplantae</taxon>
        <taxon>Streptophyta</taxon>
        <taxon>Embryophyta</taxon>
        <taxon>Tracheophyta</taxon>
        <taxon>Spermatophyta</taxon>
        <taxon>Magnoliopsida</taxon>
        <taxon>eudicotyledons</taxon>
        <taxon>Gunneridae</taxon>
        <taxon>Pentapetalae</taxon>
        <taxon>rosids</taxon>
        <taxon>fabids</taxon>
        <taxon>Rosales</taxon>
        <taxon>Cannabaceae</taxon>
        <taxon>Parasponia</taxon>
    </lineage>
</organism>
<accession>A0A2P5C404</accession>
<evidence type="ECO:0000256" key="6">
    <source>
        <dbReference type="ARBA" id="ARBA00022918"/>
    </source>
</evidence>
<dbReference type="AlphaFoldDB" id="A0A2P5C404"/>
<keyword evidence="6" id="KW-0695">RNA-directed DNA polymerase</keyword>
<evidence type="ECO:0000256" key="4">
    <source>
        <dbReference type="ARBA" id="ARBA00022759"/>
    </source>
</evidence>
<protein>
    <submittedName>
        <fullName evidence="8">Ribonuclease H</fullName>
    </submittedName>
</protein>